<dbReference type="PANTHER" id="PTHR41523">
    <property type="entry name" value="TWO-COMPONENT SYSTEM SENSOR PROTEIN"/>
    <property type="match status" value="1"/>
</dbReference>
<feature type="domain" description="Response regulatory" evidence="15">
    <location>
        <begin position="758"/>
        <end position="869"/>
    </location>
</feature>
<dbReference type="SUPFAM" id="SSF55785">
    <property type="entry name" value="PYP-like sensor domain (PAS domain)"/>
    <property type="match status" value="1"/>
</dbReference>
<dbReference type="PROSITE" id="PS50046">
    <property type="entry name" value="PHYTOCHROME_2"/>
    <property type="match status" value="1"/>
</dbReference>
<dbReference type="SMART" id="SM00911">
    <property type="entry name" value="HWE_HK"/>
    <property type="match status" value="1"/>
</dbReference>
<proteinExistence type="predicted"/>
<evidence type="ECO:0000256" key="13">
    <source>
        <dbReference type="SAM" id="Coils"/>
    </source>
</evidence>
<dbReference type="Pfam" id="PF00360">
    <property type="entry name" value="PHY"/>
    <property type="match status" value="1"/>
</dbReference>
<evidence type="ECO:0000256" key="3">
    <source>
        <dbReference type="ARBA" id="ARBA00022543"/>
    </source>
</evidence>
<dbReference type="OrthoDB" id="489241at2"/>
<dbReference type="Pfam" id="PF00072">
    <property type="entry name" value="Response_reg"/>
    <property type="match status" value="1"/>
</dbReference>
<evidence type="ECO:0000313" key="16">
    <source>
        <dbReference type="EMBL" id="RVV98456.1"/>
    </source>
</evidence>
<keyword evidence="5" id="KW-0716">Sensory transduction</keyword>
<dbReference type="PROSITE" id="PS50110">
    <property type="entry name" value="RESPONSE_REGULATORY"/>
    <property type="match status" value="1"/>
</dbReference>
<dbReference type="InterPro" id="IPR011102">
    <property type="entry name" value="Sig_transdc_His_kinase_HWE"/>
</dbReference>
<dbReference type="PANTHER" id="PTHR41523:SF8">
    <property type="entry name" value="ETHYLENE RESPONSE SENSOR PROTEIN"/>
    <property type="match status" value="1"/>
</dbReference>
<keyword evidence="17" id="KW-1185">Reference proteome</keyword>
<dbReference type="Proteomes" id="UP000285908">
    <property type="component" value="Unassembled WGS sequence"/>
</dbReference>
<dbReference type="EMBL" id="RQXX01000002">
    <property type="protein sequence ID" value="RVV98456.1"/>
    <property type="molecule type" value="Genomic_DNA"/>
</dbReference>
<dbReference type="InterPro" id="IPR036890">
    <property type="entry name" value="HATPase_C_sf"/>
</dbReference>
<dbReference type="Gene3D" id="3.30.450.270">
    <property type="match status" value="1"/>
</dbReference>
<evidence type="ECO:0000256" key="11">
    <source>
        <dbReference type="ARBA" id="ARBA00023170"/>
    </source>
</evidence>
<dbReference type="GO" id="GO:0009881">
    <property type="term" value="F:photoreceptor activity"/>
    <property type="evidence" value="ECO:0007669"/>
    <property type="project" value="UniProtKB-KW"/>
</dbReference>
<dbReference type="AlphaFoldDB" id="A0A438AI89"/>
<dbReference type="SUPFAM" id="SSF55781">
    <property type="entry name" value="GAF domain-like"/>
    <property type="match status" value="2"/>
</dbReference>
<dbReference type="RefSeq" id="WP_127905689.1">
    <property type="nucleotide sequence ID" value="NZ_RQXX01000002.1"/>
</dbReference>
<reference evidence="16 17" key="1">
    <citation type="submission" date="2018-11" db="EMBL/GenBank/DDBJ databases">
        <title>Mesobaculum littorinae gen. nov., sp. nov., isolated from Littorina scabra that represents a novel genus of the order Rhodobacteraceae.</title>
        <authorList>
            <person name="Li F."/>
        </authorList>
    </citation>
    <scope>NUCLEOTIDE SEQUENCE [LARGE SCALE GENOMIC DNA]</scope>
    <source>
        <strain evidence="16 17">M0103</strain>
    </source>
</reference>
<dbReference type="CDD" id="cd00130">
    <property type="entry name" value="PAS"/>
    <property type="match status" value="1"/>
</dbReference>
<accession>A0A438AI89</accession>
<evidence type="ECO:0000256" key="1">
    <source>
        <dbReference type="ARBA" id="ARBA00000085"/>
    </source>
</evidence>
<dbReference type="Gene3D" id="3.30.450.20">
    <property type="entry name" value="PAS domain"/>
    <property type="match status" value="1"/>
</dbReference>
<evidence type="ECO:0000256" key="6">
    <source>
        <dbReference type="ARBA" id="ARBA00022679"/>
    </source>
</evidence>
<name>A0A438AI89_9RHOB</name>
<feature type="modified residue" description="4-aspartylphosphate" evidence="12">
    <location>
        <position position="808"/>
    </location>
</feature>
<dbReference type="Pfam" id="PF08446">
    <property type="entry name" value="PAS_2"/>
    <property type="match status" value="1"/>
</dbReference>
<dbReference type="PIRSF" id="PIRSF036397">
    <property type="entry name" value="Bactrphtchrm_rec"/>
    <property type="match status" value="1"/>
</dbReference>
<keyword evidence="6" id="KW-0808">Transferase</keyword>
<dbReference type="GO" id="GO:0009584">
    <property type="term" value="P:detection of visible light"/>
    <property type="evidence" value="ECO:0007669"/>
    <property type="project" value="InterPro"/>
</dbReference>
<gene>
    <name evidence="16" type="ORF">EKE94_05925</name>
</gene>
<evidence type="ECO:0000259" key="15">
    <source>
        <dbReference type="PROSITE" id="PS50110"/>
    </source>
</evidence>
<dbReference type="InterPro" id="IPR001294">
    <property type="entry name" value="Phytochrome"/>
</dbReference>
<dbReference type="PRINTS" id="PR01033">
    <property type="entry name" value="PHYTOCHROME"/>
</dbReference>
<dbReference type="SMART" id="SM00448">
    <property type="entry name" value="REC"/>
    <property type="match status" value="1"/>
</dbReference>
<dbReference type="SMART" id="SM00065">
    <property type="entry name" value="GAF"/>
    <property type="match status" value="1"/>
</dbReference>
<evidence type="ECO:0000256" key="5">
    <source>
        <dbReference type="ARBA" id="ARBA00022606"/>
    </source>
</evidence>
<evidence type="ECO:0000313" key="17">
    <source>
        <dbReference type="Proteomes" id="UP000285908"/>
    </source>
</evidence>
<dbReference type="InterPro" id="IPR001789">
    <property type="entry name" value="Sig_transdc_resp-reg_receiver"/>
</dbReference>
<keyword evidence="10" id="KW-0157">Chromophore</keyword>
<dbReference type="InterPro" id="IPR011006">
    <property type="entry name" value="CheY-like_superfamily"/>
</dbReference>
<dbReference type="InterPro" id="IPR000014">
    <property type="entry name" value="PAS"/>
</dbReference>
<protein>
    <recommendedName>
        <fullName evidence="2">histidine kinase</fullName>
        <ecNumber evidence="2">2.7.13.3</ecNumber>
    </recommendedName>
</protein>
<organism evidence="16 17">
    <name type="scientific">Mesobaculum littorinae</name>
    <dbReference type="NCBI Taxonomy" id="2486419"/>
    <lineage>
        <taxon>Bacteria</taxon>
        <taxon>Pseudomonadati</taxon>
        <taxon>Pseudomonadota</taxon>
        <taxon>Alphaproteobacteria</taxon>
        <taxon>Rhodobacterales</taxon>
        <taxon>Roseobacteraceae</taxon>
        <taxon>Mesobaculum</taxon>
    </lineage>
</organism>
<feature type="coiled-coil region" evidence="13">
    <location>
        <begin position="501"/>
        <end position="528"/>
    </location>
</feature>
<keyword evidence="9" id="KW-0067">ATP-binding</keyword>
<evidence type="ECO:0000256" key="10">
    <source>
        <dbReference type="ARBA" id="ARBA00022991"/>
    </source>
</evidence>
<dbReference type="InterPro" id="IPR035965">
    <property type="entry name" value="PAS-like_dom_sf"/>
</dbReference>
<comment type="caution">
    <text evidence="16">The sequence shown here is derived from an EMBL/GenBank/DDBJ whole genome shotgun (WGS) entry which is preliminary data.</text>
</comment>
<keyword evidence="4 12" id="KW-0597">Phosphoprotein</keyword>
<evidence type="ECO:0000256" key="7">
    <source>
        <dbReference type="ARBA" id="ARBA00022741"/>
    </source>
</evidence>
<dbReference type="GO" id="GO:0006355">
    <property type="term" value="P:regulation of DNA-templated transcription"/>
    <property type="evidence" value="ECO:0007669"/>
    <property type="project" value="InterPro"/>
</dbReference>
<sequence>MTDQNEQAFTPPVDLTNCDREPIHILGKVQGFGCLIATSSDWMVQHVSANATDILGLDPETLIGTPLSEHLPAETLHHLRTRMQISGQNAGPARTFGLDVFEDGRLFDVSGHISGRSFVLEFEPKSARRDLHDLTMVQPLIARISEGEGIESICRRAARGLKALSGFDRVMVYKFNEDGSGTVLAEDRQPELGTFLGLRYPATDIPQQARELYKRNLIRLIADVNGEVSPIVPELSPEGAPVDLSLATTRAVSPIHLEYLRNMGVEASMSLSILHQGELWGLFACHHYSPRYIDYELRTAVELFGQLFSYELAQKTSDAERQHIRDAQNLHDRIVARLSHDAAFMDRFDELADEILQVIPADGFAVFSDDRYASRGIALDEPEFRRLARVLNTAISGQVLTVDNLSRIHPPAAEYADQVAGILAIPISRSPRDYIVLFRREVAQIVKWAGDPKKPAQVGPNGLRLTPRKSFEAWQELVRGHSTPWLEPERRAAETLRVTLLEVVLRLSEEANRERARAQEKQALLIAELNHRVRNILNLIRGIVKQSGEDAKSVEEFTSVLGGRIQSLAAAHDQLTQQSWGPTPLQHLIEVEAEAYAGGGEARVEITGQDVELNSSAFTTMALVIHEMMTNAAKYGALSLPDGRVEVRTALGETGGLEIEWREKGGPQVVPPERRGFGSTLIESSIPFELGGTAEVTYAETGIIARFTVPKRHLSIPARNGQVPVSRHAPALRAVGGGEAGQPEAPQGDPAPAAPLSNVLLLEDNMVIALDASDLLKEVGAEAVTTCGSVADAMAALDAATPDLGVLDLNLGSETSEAVAHRLVELGVPFVFATGYDSADDAVAAFPAVPLVRKPFSAAELKQALDTARRGRG</sequence>
<dbReference type="InterPro" id="IPR013515">
    <property type="entry name" value="Phytochrome_cen-reg"/>
</dbReference>
<feature type="domain" description="Phytochrome chromophore attachment site" evidence="14">
    <location>
        <begin position="149"/>
        <end position="306"/>
    </location>
</feature>
<keyword evidence="13" id="KW-0175">Coiled coil</keyword>
<dbReference type="Gene3D" id="3.30.565.10">
    <property type="entry name" value="Histidine kinase-like ATPase, C-terminal domain"/>
    <property type="match status" value="1"/>
</dbReference>
<dbReference type="Pfam" id="PF01590">
    <property type="entry name" value="GAF"/>
    <property type="match status" value="1"/>
</dbReference>
<evidence type="ECO:0000259" key="14">
    <source>
        <dbReference type="PROSITE" id="PS50046"/>
    </source>
</evidence>
<keyword evidence="11" id="KW-0675">Receptor</keyword>
<dbReference type="InterPro" id="IPR029016">
    <property type="entry name" value="GAF-like_dom_sf"/>
</dbReference>
<comment type="catalytic activity">
    <reaction evidence="1">
        <text>ATP + protein L-histidine = ADP + protein N-phospho-L-histidine.</text>
        <dbReference type="EC" id="2.7.13.3"/>
    </reaction>
</comment>
<evidence type="ECO:0000256" key="2">
    <source>
        <dbReference type="ARBA" id="ARBA00012438"/>
    </source>
</evidence>
<dbReference type="InterPro" id="IPR009219">
    <property type="entry name" value="Bactrphtchr_CheY"/>
</dbReference>
<dbReference type="InterPro" id="IPR016132">
    <property type="entry name" value="Phyto_chromo_attachment"/>
</dbReference>
<evidence type="ECO:0000256" key="4">
    <source>
        <dbReference type="ARBA" id="ARBA00022553"/>
    </source>
</evidence>
<evidence type="ECO:0000256" key="9">
    <source>
        <dbReference type="ARBA" id="ARBA00022840"/>
    </source>
</evidence>
<keyword evidence="3" id="KW-0600">Photoreceptor protein</keyword>
<dbReference type="Gene3D" id="3.40.50.2300">
    <property type="match status" value="1"/>
</dbReference>
<dbReference type="GO" id="GO:0005524">
    <property type="term" value="F:ATP binding"/>
    <property type="evidence" value="ECO:0007669"/>
    <property type="project" value="UniProtKB-KW"/>
</dbReference>
<dbReference type="GO" id="GO:0004673">
    <property type="term" value="F:protein histidine kinase activity"/>
    <property type="evidence" value="ECO:0007669"/>
    <property type="project" value="UniProtKB-EC"/>
</dbReference>
<evidence type="ECO:0000256" key="8">
    <source>
        <dbReference type="ARBA" id="ARBA00022777"/>
    </source>
</evidence>
<dbReference type="EC" id="2.7.13.3" evidence="2"/>
<dbReference type="Gene3D" id="3.30.450.40">
    <property type="match status" value="1"/>
</dbReference>
<dbReference type="InterPro" id="IPR013654">
    <property type="entry name" value="PAS_2"/>
</dbReference>
<dbReference type="SUPFAM" id="SSF52172">
    <property type="entry name" value="CheY-like"/>
    <property type="match status" value="1"/>
</dbReference>
<dbReference type="GO" id="GO:0000160">
    <property type="term" value="P:phosphorelay signal transduction system"/>
    <property type="evidence" value="ECO:0007669"/>
    <property type="project" value="InterPro"/>
</dbReference>
<dbReference type="InterPro" id="IPR003018">
    <property type="entry name" value="GAF"/>
</dbReference>
<keyword evidence="8" id="KW-0418">Kinase</keyword>
<dbReference type="Pfam" id="PF07536">
    <property type="entry name" value="HWE_HK"/>
    <property type="match status" value="1"/>
</dbReference>
<dbReference type="InterPro" id="IPR043150">
    <property type="entry name" value="Phytochrome_PHY_sf"/>
</dbReference>
<evidence type="ECO:0000256" key="12">
    <source>
        <dbReference type="PROSITE-ProRule" id="PRU00169"/>
    </source>
</evidence>
<keyword evidence="7" id="KW-0547">Nucleotide-binding</keyword>